<keyword evidence="3" id="KW-1185">Reference proteome</keyword>
<organism evidence="2 3">
    <name type="scientific">Edhazardia aedis (strain USNM 41457)</name>
    <name type="common">Microsporidian parasite</name>
    <dbReference type="NCBI Taxonomy" id="1003232"/>
    <lineage>
        <taxon>Eukaryota</taxon>
        <taxon>Fungi</taxon>
        <taxon>Fungi incertae sedis</taxon>
        <taxon>Microsporidia</taxon>
        <taxon>Edhazardia</taxon>
    </lineage>
</organism>
<dbReference type="HOGENOM" id="CLU_372987_0_0_1"/>
<evidence type="ECO:0000313" key="2">
    <source>
        <dbReference type="EMBL" id="EJW02371.1"/>
    </source>
</evidence>
<protein>
    <submittedName>
        <fullName evidence="2">Uncharacterized protein</fullName>
    </submittedName>
</protein>
<sequence>MAIIKRQKIEHKSSLTVMTKNTMLTFDHPYRIYGRNHVLSSNIKPLKLVISSEENEKIFVTNSHSLGVLFIKSDCRIYITQPVYEQILLRYESLPKRLFYDDEEDESENESRKKDAADVNAIKNTNSIIGNVLENKNSTEEFDNAENEIKIQNDDIKNEIGKNDDYYKKEQSKLDAPNNLSKSCKQYRVVDIFEADIERFKKNCIFIKFNEIVEDHDFTIKCVTNGTYIGHCNYLLQFINGISIYLLSGIAFGTRFSYAPTDIRADYLFIYRDDDLFNFCGDNEASLEAVRLNISSDNKSNITSKSNSNSDIKSKSYSNSDISLNVNMKYNNNSLNNIKCTNSNSNTPNICETKNLTSTDLKNISDNNNIFNQIYNDNEYPQDLQKDLEKEFTNLKNRDYHTDKTEIYGDLALKNNTDKHDIYEYKENAKKCIDKDFSRFFGDLYEKDSKKSDLNLQENICNTIYNKNDLEYIMMNSDIKGNGADQNVISTCGNTFSGDVCRKTIDIKEKDIENVKSKNLSNKVDEKASDNIFDFIKNDIEVHLKRFQNNNKTKSKNFTKLNIHEDTKNIANNNDKDICNNIYHISDTRKTINIHKNDLVFPETSKNADKNMYESLNSEIEQCLTRMKNEKHEFDAETKQKKTKLTHSSNNINDKRVSHSKLQIKIKKSSNTKSNHLKDKIIENNNKKDDILTGIHIFNNINSNKICLTDSENHQSKLHEVVDNKIKDKKTLKEFTLIFIQQKAR</sequence>
<comment type="caution">
    <text evidence="2">The sequence shown here is derived from an EMBL/GenBank/DDBJ whole genome shotgun (WGS) entry which is preliminary data.</text>
</comment>
<dbReference type="Pfam" id="PF17030">
    <property type="entry name" value="Beta_lactamase3"/>
    <property type="match status" value="2"/>
</dbReference>
<dbReference type="InterPro" id="IPR036866">
    <property type="entry name" value="RibonucZ/Hydroxyglut_hydro"/>
</dbReference>
<reference evidence="3" key="2">
    <citation type="submission" date="2015-07" db="EMBL/GenBank/DDBJ databases">
        <title>Contrasting host-pathogen interactions and genome evolution in two generalist and specialist microsporidian pathogens of mosquitoes.</title>
        <authorList>
            <consortium name="The Broad Institute Genomics Platform"/>
            <consortium name="The Broad Institute Genome Sequencing Center for Infectious Disease"/>
            <person name="Cuomo C.A."/>
            <person name="Sanscrainte N.D."/>
            <person name="Goldberg J.M."/>
            <person name="Heiman D."/>
            <person name="Young S."/>
            <person name="Zeng Q."/>
            <person name="Becnel J.J."/>
            <person name="Birren B.W."/>
        </authorList>
    </citation>
    <scope>NUCLEOTIDE SEQUENCE [LARGE SCALE GENOMIC DNA]</scope>
    <source>
        <strain evidence="3">USNM 41457</strain>
    </source>
</reference>
<evidence type="ECO:0000313" key="3">
    <source>
        <dbReference type="Proteomes" id="UP000003163"/>
    </source>
</evidence>
<dbReference type="STRING" id="1003232.J9D3E7"/>
<accession>J9D3E7</accession>
<dbReference type="EMBL" id="AFBI03000075">
    <property type="protein sequence ID" value="EJW02371.1"/>
    <property type="molecule type" value="Genomic_DNA"/>
</dbReference>
<feature type="coiled-coil region" evidence="1">
    <location>
        <begin position="135"/>
        <end position="162"/>
    </location>
</feature>
<dbReference type="InterPro" id="IPR031494">
    <property type="entry name" value="Beta_lactamase3"/>
</dbReference>
<dbReference type="Proteomes" id="UP000003163">
    <property type="component" value="Unassembled WGS sequence"/>
</dbReference>
<dbReference type="SUPFAM" id="SSF56281">
    <property type="entry name" value="Metallo-hydrolase/oxidoreductase"/>
    <property type="match status" value="1"/>
</dbReference>
<name>J9D3E7_EDHAE</name>
<gene>
    <name evidence="2" type="ORF">EDEG_03202</name>
</gene>
<keyword evidence="1" id="KW-0175">Coiled coil</keyword>
<dbReference type="InParanoid" id="J9D3E7"/>
<dbReference type="OrthoDB" id="2195884at2759"/>
<proteinExistence type="predicted"/>
<reference evidence="2 3" key="1">
    <citation type="submission" date="2011-08" db="EMBL/GenBank/DDBJ databases">
        <authorList>
            <person name="Liu Z.J."/>
            <person name="Shi F.L."/>
            <person name="Lu J.Q."/>
            <person name="Li M."/>
            <person name="Wang Z.L."/>
        </authorList>
    </citation>
    <scope>NUCLEOTIDE SEQUENCE [LARGE SCALE GENOMIC DNA]</scope>
    <source>
        <strain evidence="2 3">USNM 41457</strain>
    </source>
</reference>
<evidence type="ECO:0000256" key="1">
    <source>
        <dbReference type="SAM" id="Coils"/>
    </source>
</evidence>
<dbReference type="VEuPathDB" id="MicrosporidiaDB:EDEG_03202"/>
<dbReference type="AlphaFoldDB" id="J9D3E7"/>